<protein>
    <submittedName>
        <fullName evidence="2">Uncharacterized protein</fullName>
    </submittedName>
</protein>
<gene>
    <name evidence="2" type="ORF">HMPREF9440_01235</name>
</gene>
<organism evidence="2 3">
    <name type="scientific">Sutterella parvirubra YIT 11816</name>
    <dbReference type="NCBI Taxonomy" id="762967"/>
    <lineage>
        <taxon>Bacteria</taxon>
        <taxon>Pseudomonadati</taxon>
        <taxon>Pseudomonadota</taxon>
        <taxon>Betaproteobacteria</taxon>
        <taxon>Burkholderiales</taxon>
        <taxon>Sutterellaceae</taxon>
        <taxon>Sutterella</taxon>
    </lineage>
</organism>
<proteinExistence type="predicted"/>
<dbReference type="STRING" id="762967.HMPREF9440_01235"/>
<keyword evidence="3" id="KW-1185">Reference proteome</keyword>
<dbReference type="AlphaFoldDB" id="H3KES0"/>
<feature type="compositionally biased region" description="Basic residues" evidence="1">
    <location>
        <begin position="13"/>
        <end position="33"/>
    </location>
</feature>
<accession>H3KES0</accession>
<evidence type="ECO:0000256" key="1">
    <source>
        <dbReference type="SAM" id="MobiDB-lite"/>
    </source>
</evidence>
<dbReference type="EMBL" id="AFBQ01000170">
    <property type="protein sequence ID" value="EHY31391.1"/>
    <property type="molecule type" value="Genomic_DNA"/>
</dbReference>
<name>H3KES0_9BURK</name>
<comment type="caution">
    <text evidence="2">The sequence shown here is derived from an EMBL/GenBank/DDBJ whole genome shotgun (WGS) entry which is preliminary data.</text>
</comment>
<feature type="region of interest" description="Disordered" evidence="1">
    <location>
        <begin position="1"/>
        <end position="47"/>
    </location>
</feature>
<evidence type="ECO:0000313" key="2">
    <source>
        <dbReference type="EMBL" id="EHY31391.1"/>
    </source>
</evidence>
<reference evidence="2 3" key="1">
    <citation type="submission" date="2011-11" db="EMBL/GenBank/DDBJ databases">
        <authorList>
            <person name="Weinstock G."/>
            <person name="Sodergren E."/>
            <person name="Clifton S."/>
            <person name="Fulton L."/>
            <person name="Fulton B."/>
            <person name="Courtney L."/>
            <person name="Fronick C."/>
            <person name="Harrison M."/>
            <person name="Strong C."/>
            <person name="Farmer C."/>
            <person name="Delahaunty K."/>
            <person name="Markovic C."/>
            <person name="Hall O."/>
            <person name="Minx P."/>
            <person name="Tomlinson C."/>
            <person name="Mitreva M."/>
            <person name="Hou S."/>
            <person name="Chen J."/>
            <person name="Wollam A."/>
            <person name="Pepin K.H."/>
            <person name="Johnson M."/>
            <person name="Bhonagiri V."/>
            <person name="Zhang X."/>
            <person name="Suruliraj S."/>
            <person name="Warren W."/>
            <person name="Chinwalla A."/>
            <person name="Mardis E.R."/>
            <person name="Wilson R.K."/>
        </authorList>
    </citation>
    <scope>NUCLEOTIDE SEQUENCE [LARGE SCALE GENOMIC DNA]</scope>
    <source>
        <strain evidence="2 3">YIT 11816</strain>
    </source>
</reference>
<dbReference type="HOGENOM" id="CLU_3174041_0_0_4"/>
<sequence length="47" mass="4992">MHGASVAGSVGGRGRRGRGSVRKIRRGMRRQNRSRAVSLKADGSTVV</sequence>
<dbReference type="Proteomes" id="UP000004956">
    <property type="component" value="Unassembled WGS sequence"/>
</dbReference>
<dbReference type="PATRIC" id="fig|762967.3.peg.976"/>
<evidence type="ECO:0000313" key="3">
    <source>
        <dbReference type="Proteomes" id="UP000004956"/>
    </source>
</evidence>